<evidence type="ECO:0000313" key="9">
    <source>
        <dbReference type="Proteomes" id="UP000799538"/>
    </source>
</evidence>
<keyword evidence="4 7" id="KW-1133">Transmembrane helix</keyword>
<dbReference type="OrthoDB" id="3900342at2759"/>
<organism evidence="8 9">
    <name type="scientific">Elsinoe ampelina</name>
    <dbReference type="NCBI Taxonomy" id="302913"/>
    <lineage>
        <taxon>Eukaryota</taxon>
        <taxon>Fungi</taxon>
        <taxon>Dikarya</taxon>
        <taxon>Ascomycota</taxon>
        <taxon>Pezizomycotina</taxon>
        <taxon>Dothideomycetes</taxon>
        <taxon>Dothideomycetidae</taxon>
        <taxon>Myriangiales</taxon>
        <taxon>Elsinoaceae</taxon>
        <taxon>Elsinoe</taxon>
    </lineage>
</organism>
<evidence type="ECO:0000256" key="2">
    <source>
        <dbReference type="ARBA" id="ARBA00022448"/>
    </source>
</evidence>
<dbReference type="InterPro" id="IPR002293">
    <property type="entry name" value="AA/rel_permease1"/>
</dbReference>
<keyword evidence="3 7" id="KW-0812">Transmembrane</keyword>
<evidence type="ECO:0000256" key="5">
    <source>
        <dbReference type="ARBA" id="ARBA00023136"/>
    </source>
</evidence>
<feature type="transmembrane region" description="Helical" evidence="7">
    <location>
        <begin position="186"/>
        <end position="205"/>
    </location>
</feature>
<feature type="transmembrane region" description="Helical" evidence="7">
    <location>
        <begin position="394"/>
        <end position="416"/>
    </location>
</feature>
<dbReference type="GO" id="GO:0022857">
    <property type="term" value="F:transmembrane transporter activity"/>
    <property type="evidence" value="ECO:0007669"/>
    <property type="project" value="InterPro"/>
</dbReference>
<name>A0A6A6GCG1_9PEZI</name>
<evidence type="ECO:0000256" key="6">
    <source>
        <dbReference type="SAM" id="MobiDB-lite"/>
    </source>
</evidence>
<evidence type="ECO:0000256" key="3">
    <source>
        <dbReference type="ARBA" id="ARBA00022692"/>
    </source>
</evidence>
<feature type="transmembrane region" description="Helical" evidence="7">
    <location>
        <begin position="458"/>
        <end position="481"/>
    </location>
</feature>
<gene>
    <name evidence="8" type="ORF">BDZ85DRAFT_106927</name>
</gene>
<feature type="region of interest" description="Disordered" evidence="6">
    <location>
        <begin position="1"/>
        <end position="28"/>
    </location>
</feature>
<feature type="transmembrane region" description="Helical" evidence="7">
    <location>
        <begin position="301"/>
        <end position="319"/>
    </location>
</feature>
<proteinExistence type="predicted"/>
<feature type="transmembrane region" description="Helical" evidence="7">
    <location>
        <begin position="346"/>
        <end position="373"/>
    </location>
</feature>
<accession>A0A6A6GCG1</accession>
<dbReference type="AlphaFoldDB" id="A0A6A6GCG1"/>
<dbReference type="GO" id="GO:0016020">
    <property type="term" value="C:membrane"/>
    <property type="evidence" value="ECO:0007669"/>
    <property type="project" value="UniProtKB-SubCell"/>
</dbReference>
<protein>
    <submittedName>
        <fullName evidence="8">Amino acid/polyamine transporter I</fullName>
    </submittedName>
</protein>
<keyword evidence="2" id="KW-0813">Transport</keyword>
<evidence type="ECO:0000256" key="7">
    <source>
        <dbReference type="SAM" id="Phobius"/>
    </source>
</evidence>
<feature type="transmembrane region" description="Helical" evidence="7">
    <location>
        <begin position="93"/>
        <end position="116"/>
    </location>
</feature>
<feature type="transmembrane region" description="Helical" evidence="7">
    <location>
        <begin position="137"/>
        <end position="166"/>
    </location>
</feature>
<dbReference type="Proteomes" id="UP000799538">
    <property type="component" value="Unassembled WGS sequence"/>
</dbReference>
<feature type="transmembrane region" description="Helical" evidence="7">
    <location>
        <begin position="493"/>
        <end position="514"/>
    </location>
</feature>
<evidence type="ECO:0000313" key="8">
    <source>
        <dbReference type="EMBL" id="KAF2223279.1"/>
    </source>
</evidence>
<feature type="transmembrane region" description="Helical" evidence="7">
    <location>
        <begin position="422"/>
        <end position="446"/>
    </location>
</feature>
<dbReference type="PIRSF" id="PIRSF006060">
    <property type="entry name" value="AA_transporter"/>
    <property type="match status" value="1"/>
</dbReference>
<reference evidence="9" key="1">
    <citation type="journal article" date="2020" name="Stud. Mycol.">
        <title>101 Dothideomycetes genomes: A test case for predicting lifestyles and emergence of pathogens.</title>
        <authorList>
            <person name="Haridas S."/>
            <person name="Albert R."/>
            <person name="Binder M."/>
            <person name="Bloem J."/>
            <person name="LaButti K."/>
            <person name="Salamov A."/>
            <person name="Andreopoulos B."/>
            <person name="Baker S."/>
            <person name="Barry K."/>
            <person name="Bills G."/>
            <person name="Bluhm B."/>
            <person name="Cannon C."/>
            <person name="Castanera R."/>
            <person name="Culley D."/>
            <person name="Daum C."/>
            <person name="Ezra D."/>
            <person name="Gonzalez J."/>
            <person name="Henrissat B."/>
            <person name="Kuo A."/>
            <person name="Liang C."/>
            <person name="Lipzen A."/>
            <person name="Lutzoni F."/>
            <person name="Magnuson J."/>
            <person name="Mondo S."/>
            <person name="Nolan M."/>
            <person name="Ohm R."/>
            <person name="Pangilinan J."/>
            <person name="Park H.-J."/>
            <person name="Ramirez L."/>
            <person name="Alfaro M."/>
            <person name="Sun H."/>
            <person name="Tritt A."/>
            <person name="Yoshinaga Y."/>
            <person name="Zwiers L.-H."/>
            <person name="Turgeon B."/>
            <person name="Goodwin S."/>
            <person name="Spatafora J."/>
            <person name="Crous P."/>
            <person name="Grigoriev I."/>
        </authorList>
    </citation>
    <scope>NUCLEOTIDE SEQUENCE [LARGE SCALE GENOMIC DNA]</scope>
    <source>
        <strain evidence="9">CECT 20119</strain>
    </source>
</reference>
<dbReference type="Gene3D" id="1.20.1740.10">
    <property type="entry name" value="Amino acid/polyamine transporter I"/>
    <property type="match status" value="1"/>
</dbReference>
<comment type="subcellular location">
    <subcellularLocation>
        <location evidence="1">Membrane</location>
        <topology evidence="1">Multi-pass membrane protein</topology>
    </subcellularLocation>
</comment>
<feature type="transmembrane region" description="Helical" evidence="7">
    <location>
        <begin position="61"/>
        <end position="81"/>
    </location>
</feature>
<feature type="transmembrane region" description="Helical" evidence="7">
    <location>
        <begin position="217"/>
        <end position="239"/>
    </location>
</feature>
<sequence>MSSFYPESESVPGYAKGQQQGNHYRSSSDDIVHGDAAAPDAYLEQLGYKAELVRNRSTFQVAFMSFVLASIPYGLATTLLYPLTGGGMTCVIWGWLAVSIIIMCVAASLGEITSVFPTAGGVYYQTYMLSPHWCRRITAWICGWNMVIGQITITLAVQYGTTLFLIGCINIFTDAEGNPIFANTTYQTYLIFLAIVIVCNLISALGNRWLPILDTSAVAFTFVGVIALIVTILVLARGGRRSADFVFTDFTPQSGWTPGWSWMIGLLHAAYATSSTGMIINMAEEVRDPAAQIPKAMLGTVVANTIAGLVFLIPLMFVVPEVSELILNLQPVPVIVAGAVGNQGGAFALMVPILALAVVCGVGCTTACARCIYSFARDEAIPGFQLWKKVNRKLDVPLNAMMLSMVVQLLLGLLTFGSSAAFNAFSGVGVIALTLSYAMPIAVSLIGGRTYVKSGRFYLGKIGVVCNIVSLAWTLLVIPLFCMPSVIPTSLSLMNYASVVFVGFTAISAVWYFVYGKKHYSGPPTHEGSIPAILGDNTLSKGHSN</sequence>
<dbReference type="EMBL" id="ML992506">
    <property type="protein sequence ID" value="KAF2223279.1"/>
    <property type="molecule type" value="Genomic_DNA"/>
</dbReference>
<evidence type="ECO:0000256" key="1">
    <source>
        <dbReference type="ARBA" id="ARBA00004141"/>
    </source>
</evidence>
<dbReference type="PANTHER" id="PTHR45649:SF23">
    <property type="entry name" value="TRANSPORTER, PUTATIVE (EUROFUNG)-RELATED"/>
    <property type="match status" value="1"/>
</dbReference>
<dbReference type="PANTHER" id="PTHR45649">
    <property type="entry name" value="AMINO-ACID PERMEASE BAT1"/>
    <property type="match status" value="1"/>
</dbReference>
<keyword evidence="9" id="KW-1185">Reference proteome</keyword>
<dbReference type="Pfam" id="PF13520">
    <property type="entry name" value="AA_permease_2"/>
    <property type="match status" value="1"/>
</dbReference>
<evidence type="ECO:0000256" key="4">
    <source>
        <dbReference type="ARBA" id="ARBA00022989"/>
    </source>
</evidence>
<feature type="transmembrane region" description="Helical" evidence="7">
    <location>
        <begin position="259"/>
        <end position="280"/>
    </location>
</feature>
<keyword evidence="5 7" id="KW-0472">Membrane</keyword>